<evidence type="ECO:0000313" key="2">
    <source>
        <dbReference type="Proteomes" id="UP000094455"/>
    </source>
</evidence>
<gene>
    <name evidence="1" type="ORF">PICMEDRAFT_15497</name>
</gene>
<dbReference type="EMBL" id="KV454002">
    <property type="protein sequence ID" value="ODQ47567.1"/>
    <property type="molecule type" value="Genomic_DNA"/>
</dbReference>
<dbReference type="RefSeq" id="XP_019018680.1">
    <property type="nucleotide sequence ID" value="XM_019160849.1"/>
</dbReference>
<name>A0A1E3NN87_9ASCO</name>
<organism evidence="1 2">
    <name type="scientific">Pichia membranifaciens NRRL Y-2026</name>
    <dbReference type="NCBI Taxonomy" id="763406"/>
    <lineage>
        <taxon>Eukaryota</taxon>
        <taxon>Fungi</taxon>
        <taxon>Dikarya</taxon>
        <taxon>Ascomycota</taxon>
        <taxon>Saccharomycotina</taxon>
        <taxon>Pichiomycetes</taxon>
        <taxon>Pichiales</taxon>
        <taxon>Pichiaceae</taxon>
        <taxon>Pichia</taxon>
    </lineage>
</organism>
<proteinExistence type="predicted"/>
<dbReference type="AlphaFoldDB" id="A0A1E3NN87"/>
<dbReference type="Proteomes" id="UP000094455">
    <property type="component" value="Unassembled WGS sequence"/>
</dbReference>
<dbReference type="GeneID" id="30177536"/>
<protein>
    <submittedName>
        <fullName evidence="1">Uncharacterized protein</fullName>
    </submittedName>
</protein>
<keyword evidence="2" id="KW-1185">Reference proteome</keyword>
<sequence>MVTVIESSSAVCTHVGELRDSNFQLFSCLNNYTNTQEGRHCNAGICPVLALFFNS</sequence>
<evidence type="ECO:0000313" key="1">
    <source>
        <dbReference type="EMBL" id="ODQ47567.1"/>
    </source>
</evidence>
<accession>A0A1E3NN87</accession>
<reference evidence="1 2" key="1">
    <citation type="journal article" date="2016" name="Proc. Natl. Acad. Sci. U.S.A.">
        <title>Comparative genomics of biotechnologically important yeasts.</title>
        <authorList>
            <person name="Riley R."/>
            <person name="Haridas S."/>
            <person name="Wolfe K.H."/>
            <person name="Lopes M.R."/>
            <person name="Hittinger C.T."/>
            <person name="Goeker M."/>
            <person name="Salamov A.A."/>
            <person name="Wisecaver J.H."/>
            <person name="Long T.M."/>
            <person name="Calvey C.H."/>
            <person name="Aerts A.L."/>
            <person name="Barry K.W."/>
            <person name="Choi C."/>
            <person name="Clum A."/>
            <person name="Coughlan A.Y."/>
            <person name="Deshpande S."/>
            <person name="Douglass A.P."/>
            <person name="Hanson S.J."/>
            <person name="Klenk H.-P."/>
            <person name="LaButti K.M."/>
            <person name="Lapidus A."/>
            <person name="Lindquist E.A."/>
            <person name="Lipzen A.M."/>
            <person name="Meier-Kolthoff J.P."/>
            <person name="Ohm R.A."/>
            <person name="Otillar R.P."/>
            <person name="Pangilinan J.L."/>
            <person name="Peng Y."/>
            <person name="Rokas A."/>
            <person name="Rosa C.A."/>
            <person name="Scheuner C."/>
            <person name="Sibirny A.A."/>
            <person name="Slot J.C."/>
            <person name="Stielow J.B."/>
            <person name="Sun H."/>
            <person name="Kurtzman C.P."/>
            <person name="Blackwell M."/>
            <person name="Grigoriev I.V."/>
            <person name="Jeffries T.W."/>
        </authorList>
    </citation>
    <scope>NUCLEOTIDE SEQUENCE [LARGE SCALE GENOMIC DNA]</scope>
    <source>
        <strain evidence="1 2">NRRL Y-2026</strain>
    </source>
</reference>